<dbReference type="GO" id="GO:0050660">
    <property type="term" value="F:flavin adenine dinucleotide binding"/>
    <property type="evidence" value="ECO:0007669"/>
    <property type="project" value="InterPro"/>
</dbReference>
<keyword evidence="4" id="KW-0732">Signal</keyword>
<evidence type="ECO:0000313" key="9">
    <source>
        <dbReference type="Proteomes" id="UP000703269"/>
    </source>
</evidence>
<comment type="similarity">
    <text evidence="2">Belongs to the GMC oxidoreductase family.</text>
</comment>
<evidence type="ECO:0000256" key="3">
    <source>
        <dbReference type="ARBA" id="ARBA00022630"/>
    </source>
</evidence>
<dbReference type="Gene3D" id="3.30.560.10">
    <property type="entry name" value="Glucose Oxidase, domain 3"/>
    <property type="match status" value="1"/>
</dbReference>
<name>A0A9P3GND5_9APHY</name>
<dbReference type="PANTHER" id="PTHR11552">
    <property type="entry name" value="GLUCOSE-METHANOL-CHOLINE GMC OXIDOREDUCTASE"/>
    <property type="match status" value="1"/>
</dbReference>
<dbReference type="SUPFAM" id="SSF51905">
    <property type="entry name" value="FAD/NAD(P)-binding domain"/>
    <property type="match status" value="1"/>
</dbReference>
<dbReference type="PANTHER" id="PTHR11552:SF201">
    <property type="entry name" value="GLUCOSE-METHANOL-CHOLINE OXIDOREDUCTASE N-TERMINAL DOMAIN-CONTAINING PROTEIN"/>
    <property type="match status" value="1"/>
</dbReference>
<dbReference type="OrthoDB" id="269227at2759"/>
<proteinExistence type="inferred from homology"/>
<dbReference type="SUPFAM" id="SSF54373">
    <property type="entry name" value="FAD-linked reductases, C-terminal domain"/>
    <property type="match status" value="1"/>
</dbReference>
<keyword evidence="5" id="KW-0274">FAD</keyword>
<sequence>MPYASLAELGKRYMSLFCVLTRSLSRRMVYIASVDPLAPPAIDPNDFASKTDLALVVRVVQLALKVYGTPLLADHVTKTLLPPPDPLAKGEEGICEYVKANSGPVSHPVGTVAMMPREDGGVAVDLSLKVYGTSNVRVVDCSIMPLELSCHTQSFAYAIGGRGHPKKQRLRASEPSIIK</sequence>
<keyword evidence="9" id="KW-1185">Reference proteome</keyword>
<dbReference type="Proteomes" id="UP000703269">
    <property type="component" value="Unassembled WGS sequence"/>
</dbReference>
<comment type="cofactor">
    <cofactor evidence="1">
        <name>FAD</name>
        <dbReference type="ChEBI" id="CHEBI:57692"/>
    </cofactor>
</comment>
<dbReference type="Gene3D" id="3.50.50.60">
    <property type="entry name" value="FAD/NAD(P)-binding domain"/>
    <property type="match status" value="1"/>
</dbReference>
<accession>A0A9P3GND5</accession>
<protein>
    <submittedName>
        <fullName evidence="8">GMC oxidoreductase C-terminal domain-containing protein</fullName>
    </submittedName>
</protein>
<evidence type="ECO:0000313" key="8">
    <source>
        <dbReference type="EMBL" id="GJE98672.1"/>
    </source>
</evidence>
<dbReference type="InterPro" id="IPR036188">
    <property type="entry name" value="FAD/NAD-bd_sf"/>
</dbReference>
<dbReference type="Pfam" id="PF05199">
    <property type="entry name" value="GMC_oxred_C"/>
    <property type="match status" value="1"/>
</dbReference>
<dbReference type="InterPro" id="IPR007867">
    <property type="entry name" value="GMC_OxRtase_C"/>
</dbReference>
<feature type="domain" description="Glucose-methanol-choline oxidoreductase C-terminal" evidence="7">
    <location>
        <begin position="28"/>
        <end position="160"/>
    </location>
</feature>
<reference evidence="8 9" key="1">
    <citation type="submission" date="2021-08" db="EMBL/GenBank/DDBJ databases">
        <title>Draft Genome Sequence of Phanerochaete sordida strain YK-624.</title>
        <authorList>
            <person name="Mori T."/>
            <person name="Dohra H."/>
            <person name="Suzuki T."/>
            <person name="Kawagishi H."/>
            <person name="Hirai H."/>
        </authorList>
    </citation>
    <scope>NUCLEOTIDE SEQUENCE [LARGE SCALE GENOMIC DNA]</scope>
    <source>
        <strain evidence="8 9">YK-624</strain>
    </source>
</reference>
<evidence type="ECO:0000256" key="2">
    <source>
        <dbReference type="ARBA" id="ARBA00010790"/>
    </source>
</evidence>
<dbReference type="EMBL" id="BPQB01000092">
    <property type="protein sequence ID" value="GJE98672.1"/>
    <property type="molecule type" value="Genomic_DNA"/>
</dbReference>
<evidence type="ECO:0000256" key="6">
    <source>
        <dbReference type="ARBA" id="ARBA00023002"/>
    </source>
</evidence>
<gene>
    <name evidence="8" type="ORF">PsYK624_149070</name>
</gene>
<evidence type="ECO:0000256" key="5">
    <source>
        <dbReference type="ARBA" id="ARBA00022827"/>
    </source>
</evidence>
<organism evidence="8 9">
    <name type="scientific">Phanerochaete sordida</name>
    <dbReference type="NCBI Taxonomy" id="48140"/>
    <lineage>
        <taxon>Eukaryota</taxon>
        <taxon>Fungi</taxon>
        <taxon>Dikarya</taxon>
        <taxon>Basidiomycota</taxon>
        <taxon>Agaricomycotina</taxon>
        <taxon>Agaricomycetes</taxon>
        <taxon>Polyporales</taxon>
        <taxon>Phanerochaetaceae</taxon>
        <taxon>Phanerochaete</taxon>
    </lineage>
</organism>
<keyword evidence="3" id="KW-0285">Flavoprotein</keyword>
<evidence type="ECO:0000256" key="4">
    <source>
        <dbReference type="ARBA" id="ARBA00022729"/>
    </source>
</evidence>
<evidence type="ECO:0000256" key="1">
    <source>
        <dbReference type="ARBA" id="ARBA00001974"/>
    </source>
</evidence>
<comment type="caution">
    <text evidence="8">The sequence shown here is derived from an EMBL/GenBank/DDBJ whole genome shotgun (WGS) entry which is preliminary data.</text>
</comment>
<dbReference type="AlphaFoldDB" id="A0A9P3GND5"/>
<dbReference type="GO" id="GO:0016614">
    <property type="term" value="F:oxidoreductase activity, acting on CH-OH group of donors"/>
    <property type="evidence" value="ECO:0007669"/>
    <property type="project" value="InterPro"/>
</dbReference>
<evidence type="ECO:0000259" key="7">
    <source>
        <dbReference type="Pfam" id="PF05199"/>
    </source>
</evidence>
<dbReference type="InterPro" id="IPR012132">
    <property type="entry name" value="GMC_OxRdtase"/>
</dbReference>
<keyword evidence="6" id="KW-0560">Oxidoreductase</keyword>